<reference evidence="2 3" key="1">
    <citation type="submission" date="2024-06" db="EMBL/GenBank/DDBJ databases">
        <title>Genome of Rhodovulum iodosum, a marine photoferrotroph.</title>
        <authorList>
            <person name="Bianchini G."/>
            <person name="Nikeleit V."/>
            <person name="Kappler A."/>
            <person name="Bryce C."/>
            <person name="Sanchez-Baracaldo P."/>
        </authorList>
    </citation>
    <scope>NUCLEOTIDE SEQUENCE [LARGE SCALE GENOMIC DNA]</scope>
    <source>
        <strain evidence="2 3">UT/N1</strain>
    </source>
</reference>
<evidence type="ECO:0000259" key="1">
    <source>
        <dbReference type="Pfam" id="PF01841"/>
    </source>
</evidence>
<dbReference type="Gene3D" id="3.10.620.30">
    <property type="match status" value="1"/>
</dbReference>
<dbReference type="Proteomes" id="UP001560019">
    <property type="component" value="Unassembled WGS sequence"/>
</dbReference>
<gene>
    <name evidence="2" type="ORF">Ga0609869_001776</name>
</gene>
<sequence>MTVTLEVTVSGGAGRVFAPMGMVTPHHSPVDFALVGAEATLAAEAATGQWVAVAEGAAGPVTFRTRFAEGGPGYPEALFTHRPNRFTTAAEALGAAAEGIKAAAGGGAAGLAAIVTHVADQFSYGHPEERFYDGHDEIPALCGLTEGSCVDINTYLVAALRAAGYEAGYVTGYFFPAEKRGTCEDMHCWVVTRHEGAVQEWDIAHHLKMGRSDIGPGQNPRPGLRVPLAHSMGHDLPALGISELKILSQPMRQAPDGGLDWAEVDIRLTNWPG</sequence>
<dbReference type="Pfam" id="PF01841">
    <property type="entry name" value="Transglut_core"/>
    <property type="match status" value="1"/>
</dbReference>
<evidence type="ECO:0000313" key="3">
    <source>
        <dbReference type="Proteomes" id="UP001560019"/>
    </source>
</evidence>
<organism evidence="2 3">
    <name type="scientific">Rhodovulum iodosum</name>
    <dbReference type="NCBI Taxonomy" id="68291"/>
    <lineage>
        <taxon>Bacteria</taxon>
        <taxon>Pseudomonadati</taxon>
        <taxon>Pseudomonadota</taxon>
        <taxon>Alphaproteobacteria</taxon>
        <taxon>Rhodobacterales</taxon>
        <taxon>Paracoccaceae</taxon>
        <taxon>Rhodovulum</taxon>
    </lineage>
</organism>
<evidence type="ECO:0000313" key="2">
    <source>
        <dbReference type="EMBL" id="MEX5728423.1"/>
    </source>
</evidence>
<dbReference type="RefSeq" id="WP_125403076.1">
    <property type="nucleotide sequence ID" value="NZ_JBEHHI010000001.1"/>
</dbReference>
<keyword evidence="3" id="KW-1185">Reference proteome</keyword>
<dbReference type="InterPro" id="IPR002931">
    <property type="entry name" value="Transglutaminase-like"/>
</dbReference>
<dbReference type="InterPro" id="IPR038765">
    <property type="entry name" value="Papain-like_cys_pep_sf"/>
</dbReference>
<protein>
    <recommendedName>
        <fullName evidence="1">Transglutaminase-like domain-containing protein</fullName>
    </recommendedName>
</protein>
<dbReference type="SUPFAM" id="SSF54001">
    <property type="entry name" value="Cysteine proteinases"/>
    <property type="match status" value="1"/>
</dbReference>
<dbReference type="EMBL" id="JBEHHI010000001">
    <property type="protein sequence ID" value="MEX5728423.1"/>
    <property type="molecule type" value="Genomic_DNA"/>
</dbReference>
<accession>A0ABV3XTM6</accession>
<comment type="caution">
    <text evidence="2">The sequence shown here is derived from an EMBL/GenBank/DDBJ whole genome shotgun (WGS) entry which is preliminary data.</text>
</comment>
<name>A0ABV3XTM6_9RHOB</name>
<proteinExistence type="predicted"/>
<feature type="domain" description="Transglutaminase-like" evidence="1">
    <location>
        <begin position="98"/>
        <end position="190"/>
    </location>
</feature>